<dbReference type="AlphaFoldDB" id="A0A6J4IKZ0"/>
<dbReference type="EC" id="2.7.1.33" evidence="2"/>
<name>A0A6J4IKZ0_9ACTN</name>
<feature type="region of interest" description="Disordered" evidence="1">
    <location>
        <begin position="205"/>
        <end position="230"/>
    </location>
</feature>
<protein>
    <submittedName>
        <fullName evidence="2">Pantothenate kinase type III, CoaX-like</fullName>
        <ecNumber evidence="2">2.7.1.33</ecNumber>
    </submittedName>
</protein>
<organism evidence="2">
    <name type="scientific">uncultured Acidimicrobiales bacterium</name>
    <dbReference type="NCBI Taxonomy" id="310071"/>
    <lineage>
        <taxon>Bacteria</taxon>
        <taxon>Bacillati</taxon>
        <taxon>Actinomycetota</taxon>
        <taxon>Acidimicrobiia</taxon>
        <taxon>Acidimicrobiales</taxon>
        <taxon>environmental samples</taxon>
    </lineage>
</organism>
<feature type="compositionally biased region" description="Basic residues" evidence="1">
    <location>
        <begin position="207"/>
        <end position="230"/>
    </location>
</feature>
<proteinExistence type="predicted"/>
<keyword evidence="2" id="KW-0808">Transferase</keyword>
<dbReference type="GO" id="GO:0004594">
    <property type="term" value="F:pantothenate kinase activity"/>
    <property type="evidence" value="ECO:0007669"/>
    <property type="project" value="UniProtKB-EC"/>
</dbReference>
<gene>
    <name evidence="2" type="ORF">AVDCRST_MAG20-2555</name>
</gene>
<feature type="non-terminal residue" evidence="2">
    <location>
        <position position="259"/>
    </location>
</feature>
<reference evidence="2" key="1">
    <citation type="submission" date="2020-02" db="EMBL/GenBank/DDBJ databases">
        <authorList>
            <person name="Meier V. D."/>
        </authorList>
    </citation>
    <scope>NUCLEOTIDE SEQUENCE</scope>
    <source>
        <strain evidence="2">AVDCRST_MAG20</strain>
    </source>
</reference>
<feature type="region of interest" description="Disordered" evidence="1">
    <location>
        <begin position="1"/>
        <end position="55"/>
    </location>
</feature>
<feature type="non-terminal residue" evidence="2">
    <location>
        <position position="1"/>
    </location>
</feature>
<dbReference type="EMBL" id="CADCSY010000110">
    <property type="protein sequence ID" value="CAA9255152.1"/>
    <property type="molecule type" value="Genomic_DNA"/>
</dbReference>
<feature type="compositionally biased region" description="Basic and acidic residues" evidence="1">
    <location>
        <begin position="176"/>
        <end position="192"/>
    </location>
</feature>
<accession>A0A6J4IKZ0</accession>
<sequence>APRRRRRQHPDRDRALRGPGWQHRARRPLAGGDQRRADGRRAGAAHPGVPGVPRLQLRRRRLRDRHLFGRPPGDRRAAGDGGALLRLRARAARAGHQDGDADPLRQPPRGRRRPHRQRRRGARPARAADHRRRLRHGHDLRRHLRQGRVPGRRHPARHRDQHGRPVLPRCPPAEGRAARAPERDRQDDRRVHPVRRDLRLLVDGRRPRAPHGGRARRLHRPRHRWPGRRHRAVVRHDPARRALAHPPRAAHRLRAQPAM</sequence>
<evidence type="ECO:0000256" key="1">
    <source>
        <dbReference type="SAM" id="MobiDB-lite"/>
    </source>
</evidence>
<feature type="compositionally biased region" description="Basic residues" evidence="1">
    <location>
        <begin position="108"/>
        <end position="161"/>
    </location>
</feature>
<keyword evidence="2" id="KW-0418">Kinase</keyword>
<feature type="region of interest" description="Disordered" evidence="1">
    <location>
        <begin position="91"/>
        <end position="192"/>
    </location>
</feature>
<evidence type="ECO:0000313" key="2">
    <source>
        <dbReference type="EMBL" id="CAA9255152.1"/>
    </source>
</evidence>